<protein>
    <submittedName>
        <fullName evidence="1">Uncharacterized protein</fullName>
    </submittedName>
</protein>
<organism evidence="1">
    <name type="scientific">marine sediment metagenome</name>
    <dbReference type="NCBI Taxonomy" id="412755"/>
    <lineage>
        <taxon>unclassified sequences</taxon>
        <taxon>metagenomes</taxon>
        <taxon>ecological metagenomes</taxon>
    </lineage>
</organism>
<accession>X1BTF5</accession>
<sequence length="100" mass="11234">ESFLNPPQDLIELFGGDSILKPPPEVTLILGLRFYQCVLNVAPIQEILFNWLYIPQRMVVPIELWVIEEGTIEDINVGVRAVLALVQSTIGVITPFVDVF</sequence>
<gene>
    <name evidence="1" type="ORF">S01H4_28339</name>
</gene>
<evidence type="ECO:0000313" key="1">
    <source>
        <dbReference type="EMBL" id="GAG84437.1"/>
    </source>
</evidence>
<comment type="caution">
    <text evidence="1">The sequence shown here is derived from an EMBL/GenBank/DDBJ whole genome shotgun (WGS) entry which is preliminary data.</text>
</comment>
<dbReference type="AlphaFoldDB" id="X1BTF5"/>
<proteinExistence type="predicted"/>
<feature type="non-terminal residue" evidence="1">
    <location>
        <position position="1"/>
    </location>
</feature>
<reference evidence="1" key="1">
    <citation type="journal article" date="2014" name="Front. Microbiol.">
        <title>High frequency of phylogenetically diverse reductive dehalogenase-homologous genes in deep subseafloor sedimentary metagenomes.</title>
        <authorList>
            <person name="Kawai M."/>
            <person name="Futagami T."/>
            <person name="Toyoda A."/>
            <person name="Takaki Y."/>
            <person name="Nishi S."/>
            <person name="Hori S."/>
            <person name="Arai W."/>
            <person name="Tsubouchi T."/>
            <person name="Morono Y."/>
            <person name="Uchiyama I."/>
            <person name="Ito T."/>
            <person name="Fujiyama A."/>
            <person name="Inagaki F."/>
            <person name="Takami H."/>
        </authorList>
    </citation>
    <scope>NUCLEOTIDE SEQUENCE</scope>
    <source>
        <strain evidence="1">Expedition CK06-06</strain>
    </source>
</reference>
<dbReference type="EMBL" id="BART01014067">
    <property type="protein sequence ID" value="GAG84437.1"/>
    <property type="molecule type" value="Genomic_DNA"/>
</dbReference>
<name>X1BTF5_9ZZZZ</name>